<keyword evidence="5 6" id="KW-0472">Membrane</keyword>
<sequence>MPLPRPRQTPTQRGFTLIELIVVLVILGILAATALPKFVNLGSDARRAAVKGARGALATVSAMARGKSLISGSQNAAVDMDGTSVAMVNGYPSSAVTTATAAGLIAEEWTITVNGRDLHVSPKSAATASTCRVTYSEAVLASGVFTPAALTLVDTGC</sequence>
<evidence type="ECO:0000256" key="4">
    <source>
        <dbReference type="ARBA" id="ARBA00022989"/>
    </source>
</evidence>
<name>A0A562R5P4_9BURK</name>
<evidence type="ECO:0000256" key="3">
    <source>
        <dbReference type="ARBA" id="ARBA00022692"/>
    </source>
</evidence>
<dbReference type="PRINTS" id="PR00885">
    <property type="entry name" value="BCTERIALGSPH"/>
</dbReference>
<dbReference type="InterPro" id="IPR012902">
    <property type="entry name" value="N_methyl_site"/>
</dbReference>
<dbReference type="AlphaFoldDB" id="A0A562R5P4"/>
<dbReference type="Proteomes" id="UP000318431">
    <property type="component" value="Unassembled WGS sequence"/>
</dbReference>
<dbReference type="Gene3D" id="3.30.700.10">
    <property type="entry name" value="Glycoprotein, Type 4 Pilin"/>
    <property type="match status" value="1"/>
</dbReference>
<dbReference type="Pfam" id="PF07963">
    <property type="entry name" value="N_methyl"/>
    <property type="match status" value="1"/>
</dbReference>
<dbReference type="PANTHER" id="PTHR30093:SF44">
    <property type="entry name" value="TYPE II SECRETION SYSTEM CORE PROTEIN G"/>
    <property type="match status" value="1"/>
</dbReference>
<evidence type="ECO:0000256" key="6">
    <source>
        <dbReference type="SAM" id="Phobius"/>
    </source>
</evidence>
<dbReference type="NCBIfam" id="TIGR02532">
    <property type="entry name" value="IV_pilin_GFxxxE"/>
    <property type="match status" value="1"/>
</dbReference>
<keyword evidence="4 6" id="KW-1133">Transmembrane helix</keyword>
<dbReference type="EMBL" id="VLLB01000005">
    <property type="protein sequence ID" value="TWI64381.1"/>
    <property type="molecule type" value="Genomic_DNA"/>
</dbReference>
<dbReference type="SUPFAM" id="SSF54523">
    <property type="entry name" value="Pili subunits"/>
    <property type="match status" value="1"/>
</dbReference>
<dbReference type="InterPro" id="IPR045584">
    <property type="entry name" value="Pilin-like"/>
</dbReference>
<dbReference type="GO" id="GO:0016020">
    <property type="term" value="C:membrane"/>
    <property type="evidence" value="ECO:0007669"/>
    <property type="project" value="UniProtKB-SubCell"/>
</dbReference>
<dbReference type="OrthoDB" id="8759722at2"/>
<feature type="transmembrane region" description="Helical" evidence="6">
    <location>
        <begin position="20"/>
        <end position="39"/>
    </location>
</feature>
<proteinExistence type="predicted"/>
<dbReference type="InterPro" id="IPR002416">
    <property type="entry name" value="T2SS_protein-GspH"/>
</dbReference>
<accession>A0A562R5P4</accession>
<dbReference type="PANTHER" id="PTHR30093">
    <property type="entry name" value="GENERAL SECRETION PATHWAY PROTEIN G"/>
    <property type="match status" value="1"/>
</dbReference>
<keyword evidence="8" id="KW-1185">Reference proteome</keyword>
<evidence type="ECO:0000313" key="7">
    <source>
        <dbReference type="EMBL" id="TWI64381.1"/>
    </source>
</evidence>
<gene>
    <name evidence="7" type="ORF">IP91_03151</name>
</gene>
<dbReference type="GO" id="GO:0015628">
    <property type="term" value="P:protein secretion by the type II secretion system"/>
    <property type="evidence" value="ECO:0007669"/>
    <property type="project" value="InterPro"/>
</dbReference>
<keyword evidence="3 6" id="KW-0812">Transmembrane</keyword>
<protein>
    <submittedName>
        <fullName evidence="7">MSHA pilin protein MshA</fullName>
    </submittedName>
</protein>
<evidence type="ECO:0000256" key="5">
    <source>
        <dbReference type="ARBA" id="ARBA00023136"/>
    </source>
</evidence>
<reference evidence="7 8" key="1">
    <citation type="journal article" date="2015" name="Stand. Genomic Sci.">
        <title>Genomic Encyclopedia of Bacterial and Archaeal Type Strains, Phase III: the genomes of soil and plant-associated and newly described type strains.</title>
        <authorList>
            <person name="Whitman W.B."/>
            <person name="Woyke T."/>
            <person name="Klenk H.P."/>
            <person name="Zhou Y."/>
            <person name="Lilburn T.G."/>
            <person name="Beck B.J."/>
            <person name="De Vos P."/>
            <person name="Vandamme P."/>
            <person name="Eisen J.A."/>
            <person name="Garrity G."/>
            <person name="Hugenholtz P."/>
            <person name="Kyrpides N.C."/>
        </authorList>
    </citation>
    <scope>NUCLEOTIDE SEQUENCE [LARGE SCALE GENOMIC DNA]</scope>
    <source>
        <strain evidence="7 8">CGMCC 1.10822</strain>
    </source>
</reference>
<organism evidence="7 8">
    <name type="scientific">Pseudoduganella lurida</name>
    <dbReference type="NCBI Taxonomy" id="1036180"/>
    <lineage>
        <taxon>Bacteria</taxon>
        <taxon>Pseudomonadati</taxon>
        <taxon>Pseudomonadota</taxon>
        <taxon>Betaproteobacteria</taxon>
        <taxon>Burkholderiales</taxon>
        <taxon>Oxalobacteraceae</taxon>
        <taxon>Telluria group</taxon>
        <taxon>Pseudoduganella</taxon>
    </lineage>
</organism>
<keyword evidence="2" id="KW-0488">Methylation</keyword>
<dbReference type="RefSeq" id="WP_145650039.1">
    <property type="nucleotide sequence ID" value="NZ_VLLB01000005.1"/>
</dbReference>
<evidence type="ECO:0000256" key="2">
    <source>
        <dbReference type="ARBA" id="ARBA00022481"/>
    </source>
</evidence>
<evidence type="ECO:0000313" key="8">
    <source>
        <dbReference type="Proteomes" id="UP000318431"/>
    </source>
</evidence>
<evidence type="ECO:0000256" key="1">
    <source>
        <dbReference type="ARBA" id="ARBA00004167"/>
    </source>
</evidence>
<comment type="subcellular location">
    <subcellularLocation>
        <location evidence="1">Membrane</location>
        <topology evidence="1">Single-pass membrane protein</topology>
    </subcellularLocation>
</comment>
<comment type="caution">
    <text evidence="7">The sequence shown here is derived from an EMBL/GenBank/DDBJ whole genome shotgun (WGS) entry which is preliminary data.</text>
</comment>
<dbReference type="PROSITE" id="PS00409">
    <property type="entry name" value="PROKAR_NTER_METHYL"/>
    <property type="match status" value="1"/>
</dbReference>
<dbReference type="GO" id="GO:0015627">
    <property type="term" value="C:type II protein secretion system complex"/>
    <property type="evidence" value="ECO:0007669"/>
    <property type="project" value="InterPro"/>
</dbReference>